<dbReference type="SUPFAM" id="SSF51735">
    <property type="entry name" value="NAD(P)-binding Rossmann-fold domains"/>
    <property type="match status" value="1"/>
</dbReference>
<dbReference type="Pfam" id="PF22725">
    <property type="entry name" value="GFO_IDH_MocA_C3"/>
    <property type="match status" value="1"/>
</dbReference>
<reference evidence="5 6" key="1">
    <citation type="submission" date="2020-07" db="EMBL/GenBank/DDBJ databases">
        <title>Sequencing the genomes of 1000 actinobacteria strains.</title>
        <authorList>
            <person name="Klenk H.-P."/>
        </authorList>
    </citation>
    <scope>NUCLEOTIDE SEQUENCE [LARGE SCALE GENOMIC DNA]</scope>
    <source>
        <strain evidence="5 6">DSM 23737</strain>
    </source>
</reference>
<keyword evidence="6" id="KW-1185">Reference proteome</keyword>
<dbReference type="PANTHER" id="PTHR43377">
    <property type="entry name" value="BILIVERDIN REDUCTASE A"/>
    <property type="match status" value="1"/>
</dbReference>
<sequence length="324" mass="35068">MSDVQLAVWGAGAMGGRVARAATKLSGVAVTAIIDSNYERAVAVASAVGAAPFRSLAEAEEVEAIYIGLPNAAHYEACLEAASRGLHVLIDKPLTVTLGEADQVVTAAIESRRYWMMGFSYRFRGEWRRARDIVKTGGIGEPYFVSDNVIEAYESTPDWYWNAEAGGGILRLQSHHVFDRWEWVLGRSVKAVSARTFVPADRDTDLAATLSVEFNSGMIGASALSFGVGYNAPPRVAFTIQGTHGSIELDESRRLLVSTQSGTTHELFDDDWLLTEIADFVAGLRGEDRGQPSIEAGRRSVQLAEAAGRSASESHWVEIGDLDE</sequence>
<dbReference type="InterPro" id="IPR051450">
    <property type="entry name" value="Gfo/Idh/MocA_Oxidoreductases"/>
</dbReference>
<evidence type="ECO:0000313" key="5">
    <source>
        <dbReference type="EMBL" id="MBA8828934.1"/>
    </source>
</evidence>
<dbReference type="Proteomes" id="UP000524237">
    <property type="component" value="Unassembled WGS sequence"/>
</dbReference>
<protein>
    <submittedName>
        <fullName evidence="5">Putative dehydrogenase</fullName>
    </submittedName>
</protein>
<proteinExistence type="predicted"/>
<dbReference type="InterPro" id="IPR055170">
    <property type="entry name" value="GFO_IDH_MocA-like_dom"/>
</dbReference>
<dbReference type="SUPFAM" id="SSF55347">
    <property type="entry name" value="Glyceraldehyde-3-phosphate dehydrogenase-like, C-terminal domain"/>
    <property type="match status" value="1"/>
</dbReference>
<comment type="caution">
    <text evidence="5">The sequence shown here is derived from an EMBL/GenBank/DDBJ whole genome shotgun (WGS) entry which is preliminary data.</text>
</comment>
<gene>
    <name evidence="5" type="ORF">FB555_001032</name>
</gene>
<evidence type="ECO:0000256" key="2">
    <source>
        <dbReference type="SAM" id="MobiDB-lite"/>
    </source>
</evidence>
<dbReference type="EMBL" id="JACGWU010000002">
    <property type="protein sequence ID" value="MBA8828934.1"/>
    <property type="molecule type" value="Genomic_DNA"/>
</dbReference>
<evidence type="ECO:0000256" key="1">
    <source>
        <dbReference type="ARBA" id="ARBA00023027"/>
    </source>
</evidence>
<organism evidence="5 6">
    <name type="scientific">Alpinimonas psychrophila</name>
    <dbReference type="NCBI Taxonomy" id="748908"/>
    <lineage>
        <taxon>Bacteria</taxon>
        <taxon>Bacillati</taxon>
        <taxon>Actinomycetota</taxon>
        <taxon>Actinomycetes</taxon>
        <taxon>Micrococcales</taxon>
        <taxon>Microbacteriaceae</taxon>
        <taxon>Alpinimonas</taxon>
    </lineage>
</organism>
<feature type="domain" description="Gfo/Idh/MocA-like oxidoreductase N-terminal" evidence="3">
    <location>
        <begin position="6"/>
        <end position="118"/>
    </location>
</feature>
<dbReference type="Pfam" id="PF01408">
    <property type="entry name" value="GFO_IDH_MocA"/>
    <property type="match status" value="1"/>
</dbReference>
<evidence type="ECO:0000259" key="4">
    <source>
        <dbReference type="Pfam" id="PF22725"/>
    </source>
</evidence>
<dbReference type="InterPro" id="IPR036291">
    <property type="entry name" value="NAD(P)-bd_dom_sf"/>
</dbReference>
<dbReference type="InterPro" id="IPR000683">
    <property type="entry name" value="Gfo/Idh/MocA-like_OxRdtase_N"/>
</dbReference>
<accession>A0A7W3PNK8</accession>
<feature type="domain" description="GFO/IDH/MocA-like oxidoreductase" evidence="4">
    <location>
        <begin position="127"/>
        <end position="248"/>
    </location>
</feature>
<evidence type="ECO:0000313" key="6">
    <source>
        <dbReference type="Proteomes" id="UP000524237"/>
    </source>
</evidence>
<dbReference type="PANTHER" id="PTHR43377:SF1">
    <property type="entry name" value="BILIVERDIN REDUCTASE A"/>
    <property type="match status" value="1"/>
</dbReference>
<dbReference type="Gene3D" id="3.30.360.10">
    <property type="entry name" value="Dihydrodipicolinate Reductase, domain 2"/>
    <property type="match status" value="1"/>
</dbReference>
<dbReference type="Gene3D" id="3.40.50.720">
    <property type="entry name" value="NAD(P)-binding Rossmann-like Domain"/>
    <property type="match status" value="1"/>
</dbReference>
<dbReference type="RefSeq" id="WP_182484373.1">
    <property type="nucleotide sequence ID" value="NZ_JACGWU010000002.1"/>
</dbReference>
<evidence type="ECO:0000259" key="3">
    <source>
        <dbReference type="Pfam" id="PF01408"/>
    </source>
</evidence>
<dbReference type="AlphaFoldDB" id="A0A7W3PNK8"/>
<feature type="region of interest" description="Disordered" evidence="2">
    <location>
        <begin position="289"/>
        <end position="312"/>
    </location>
</feature>
<name>A0A7W3PNK8_9MICO</name>
<keyword evidence="1" id="KW-0520">NAD</keyword>
<dbReference type="GO" id="GO:0000166">
    <property type="term" value="F:nucleotide binding"/>
    <property type="evidence" value="ECO:0007669"/>
    <property type="project" value="InterPro"/>
</dbReference>